<keyword evidence="1" id="KW-0472">Membrane</keyword>
<comment type="caution">
    <text evidence="3">The sequence shown here is derived from an EMBL/GenBank/DDBJ whole genome shotgun (WGS) entry which is preliminary data.</text>
</comment>
<evidence type="ECO:0000313" key="3">
    <source>
        <dbReference type="EMBL" id="HIP89403.1"/>
    </source>
</evidence>
<accession>A0A832ZGF8</accession>
<sequence length="242" mass="27244">MKSPGILKETAEVLKQTKERVLKLKSLSEKNKQKVLRLLDEAARNFEELSGDVVIDNVELAEFFHRKAVELKNNTYDKKIERLGEKEYVRDAERINRYSKAAPYDFSGKIKELNKVYKAYLYGLVPFFIISGIFGPAYAITALILVIPALLSLFSMKKRGSLGLMLAYAVIPIPLVMGALTIRYSIWALMNQQEVQRVAEALGKGIGFAQATLVLLLALSVLELTLLGYAAYGLYKHRHAFL</sequence>
<protein>
    <submittedName>
        <fullName evidence="3">Alpha-glucosidase</fullName>
    </submittedName>
</protein>
<feature type="transmembrane region" description="Helical" evidence="1">
    <location>
        <begin position="165"/>
        <end position="186"/>
    </location>
</feature>
<evidence type="ECO:0000256" key="1">
    <source>
        <dbReference type="SAM" id="Phobius"/>
    </source>
</evidence>
<organism evidence="3 4">
    <name type="scientific">Thermococcus paralvinellae</name>
    <dbReference type="NCBI Taxonomy" id="582419"/>
    <lineage>
        <taxon>Archaea</taxon>
        <taxon>Methanobacteriati</taxon>
        <taxon>Methanobacteriota</taxon>
        <taxon>Thermococci</taxon>
        <taxon>Thermococcales</taxon>
        <taxon>Thermococcaceae</taxon>
        <taxon>Thermococcus</taxon>
    </lineage>
</organism>
<evidence type="ECO:0000313" key="4">
    <source>
        <dbReference type="Proteomes" id="UP000653692"/>
    </source>
</evidence>
<feature type="transmembrane region" description="Helical" evidence="1">
    <location>
        <begin position="120"/>
        <end position="153"/>
    </location>
</feature>
<keyword evidence="1" id="KW-0812">Transmembrane</keyword>
<dbReference type="Proteomes" id="UP000649326">
    <property type="component" value="Unassembled WGS sequence"/>
</dbReference>
<keyword evidence="1" id="KW-1133">Transmembrane helix</keyword>
<dbReference type="Proteomes" id="UP000653692">
    <property type="component" value="Unassembled WGS sequence"/>
</dbReference>
<dbReference type="EMBL" id="DQUG01000150">
    <property type="protein sequence ID" value="HIP75216.1"/>
    <property type="molecule type" value="Genomic_DNA"/>
</dbReference>
<proteinExistence type="predicted"/>
<dbReference type="EMBL" id="DQUR01000191">
    <property type="protein sequence ID" value="HIP89403.1"/>
    <property type="molecule type" value="Genomic_DNA"/>
</dbReference>
<evidence type="ECO:0000313" key="2">
    <source>
        <dbReference type="EMBL" id="HIP75216.1"/>
    </source>
</evidence>
<name>A0A832ZGF8_9EURY</name>
<gene>
    <name evidence="2" type="ORF">EYH13_03575</name>
    <name evidence="3" type="ORF">EYH24_05685</name>
</gene>
<reference evidence="3" key="1">
    <citation type="journal article" date="2020" name="ISME J.">
        <title>Gammaproteobacteria mediating utilization of methyl-, sulfur- and petroleum organic compounds in deep ocean hydrothermal plumes.</title>
        <authorList>
            <person name="Zhou Z."/>
            <person name="Liu Y."/>
            <person name="Pan J."/>
            <person name="Cron B.R."/>
            <person name="Toner B.M."/>
            <person name="Anantharaman K."/>
            <person name="Breier J.A."/>
            <person name="Dick G.J."/>
            <person name="Li M."/>
        </authorList>
    </citation>
    <scope>NUCLEOTIDE SEQUENCE</scope>
    <source>
        <strain evidence="2">SZUA-1451</strain>
        <strain evidence="3">SZUA-1476</strain>
    </source>
</reference>
<feature type="transmembrane region" description="Helical" evidence="1">
    <location>
        <begin position="206"/>
        <end position="232"/>
    </location>
</feature>
<dbReference type="AlphaFoldDB" id="A0A832ZGF8"/>